<evidence type="ECO:0000256" key="2">
    <source>
        <dbReference type="ARBA" id="ARBA00022692"/>
    </source>
</evidence>
<gene>
    <name evidence="7" type="ORF">ECRASSUSDP1_LOCUS6008</name>
</gene>
<dbReference type="Proteomes" id="UP001295684">
    <property type="component" value="Unassembled WGS sequence"/>
</dbReference>
<feature type="transmembrane region" description="Helical" evidence="5">
    <location>
        <begin position="467"/>
        <end position="489"/>
    </location>
</feature>
<feature type="transmembrane region" description="Helical" evidence="5">
    <location>
        <begin position="219"/>
        <end position="242"/>
    </location>
</feature>
<sequence length="541" mass="61560">MARSNSVQNDTGDFTCNFEVVEPQISIPVAVFTVISVTIGSSMVSVPQTAYESGIPWALGYNTFNFILSLYSIHLYLKAAQVTGYYSVPRLVYECFGHRSLYFVSILQLLSFGMLSITNFIVFANLLKSFIYEISWVKESAPHVIGNQWFSVIVLAVLLFPFIIRKKIQELRIIGILQVSAIAFFIFLMLLIRITKDDKLERPSISKGDFYFFSFSKPWLSSLSTAFVVFSFQSAFFPIYNSLEIKSYQNGMKFTFFGMLFCFAIYTMVTFVSLYSFGANIQGDMLKNIECVSVWESYLLRAIFMLLMAAHTPFTFFIGKGAAMVIVALLYIRGDKKEQIDRTQILYKDAVDNNRNEEREENGNERENLLEENCSNFLGTHKNMISTFRDITVSSKIISEGFERNFSLAIPFSKLKKTMVITGSALKSNFLNDLLPKWVCHTITILLYAIVVGAACVIQDVATLVKFIGSISNAILNLAFPGIFYFILMRKHKVRVAKWKLGLSFCLFMYGVAMALFLTGVNIWVLIDPPKRINLQERCFE</sequence>
<reference evidence="7" key="1">
    <citation type="submission" date="2023-07" db="EMBL/GenBank/DDBJ databases">
        <authorList>
            <consortium name="AG Swart"/>
            <person name="Singh M."/>
            <person name="Singh A."/>
            <person name="Seah K."/>
            <person name="Emmerich C."/>
        </authorList>
    </citation>
    <scope>NUCLEOTIDE SEQUENCE</scope>
    <source>
        <strain evidence="7">DP1</strain>
    </source>
</reference>
<feature type="transmembrane region" description="Helical" evidence="5">
    <location>
        <begin position="27"/>
        <end position="46"/>
    </location>
</feature>
<evidence type="ECO:0000313" key="7">
    <source>
        <dbReference type="EMBL" id="CAI2364663.1"/>
    </source>
</evidence>
<evidence type="ECO:0000256" key="3">
    <source>
        <dbReference type="ARBA" id="ARBA00022989"/>
    </source>
</evidence>
<keyword evidence="4 5" id="KW-0472">Membrane</keyword>
<organism evidence="7 8">
    <name type="scientific">Euplotes crassus</name>
    <dbReference type="NCBI Taxonomy" id="5936"/>
    <lineage>
        <taxon>Eukaryota</taxon>
        <taxon>Sar</taxon>
        <taxon>Alveolata</taxon>
        <taxon>Ciliophora</taxon>
        <taxon>Intramacronucleata</taxon>
        <taxon>Spirotrichea</taxon>
        <taxon>Hypotrichia</taxon>
        <taxon>Euplotida</taxon>
        <taxon>Euplotidae</taxon>
        <taxon>Moneuplotes</taxon>
    </lineage>
</organism>
<dbReference type="GO" id="GO:0015179">
    <property type="term" value="F:L-amino acid transmembrane transporter activity"/>
    <property type="evidence" value="ECO:0007669"/>
    <property type="project" value="TreeGrafter"/>
</dbReference>
<feature type="domain" description="Amino acid transporter transmembrane" evidence="6">
    <location>
        <begin position="24"/>
        <end position="519"/>
    </location>
</feature>
<evidence type="ECO:0000259" key="6">
    <source>
        <dbReference type="Pfam" id="PF01490"/>
    </source>
</evidence>
<dbReference type="Pfam" id="PF01490">
    <property type="entry name" value="Aa_trans"/>
    <property type="match status" value="1"/>
</dbReference>
<evidence type="ECO:0000256" key="1">
    <source>
        <dbReference type="ARBA" id="ARBA00004141"/>
    </source>
</evidence>
<accession>A0AAD1X689</accession>
<dbReference type="EMBL" id="CAMPGE010005822">
    <property type="protein sequence ID" value="CAI2364663.1"/>
    <property type="molecule type" value="Genomic_DNA"/>
</dbReference>
<keyword evidence="2 5" id="KW-0812">Transmembrane</keyword>
<feature type="transmembrane region" description="Helical" evidence="5">
    <location>
        <begin position="501"/>
        <end position="527"/>
    </location>
</feature>
<dbReference type="PANTHER" id="PTHR22950">
    <property type="entry name" value="AMINO ACID TRANSPORTER"/>
    <property type="match status" value="1"/>
</dbReference>
<feature type="transmembrane region" description="Helical" evidence="5">
    <location>
        <begin position="438"/>
        <end position="461"/>
    </location>
</feature>
<keyword evidence="8" id="KW-1185">Reference proteome</keyword>
<comment type="caution">
    <text evidence="7">The sequence shown here is derived from an EMBL/GenBank/DDBJ whole genome shotgun (WGS) entry which is preliminary data.</text>
</comment>
<feature type="transmembrane region" description="Helical" evidence="5">
    <location>
        <begin position="254"/>
        <end position="277"/>
    </location>
</feature>
<feature type="transmembrane region" description="Helical" evidence="5">
    <location>
        <begin position="144"/>
        <end position="164"/>
    </location>
</feature>
<evidence type="ECO:0000256" key="5">
    <source>
        <dbReference type="SAM" id="Phobius"/>
    </source>
</evidence>
<dbReference type="GO" id="GO:0016020">
    <property type="term" value="C:membrane"/>
    <property type="evidence" value="ECO:0007669"/>
    <property type="project" value="UniProtKB-SubCell"/>
</dbReference>
<feature type="transmembrane region" description="Helical" evidence="5">
    <location>
        <begin position="302"/>
        <end position="332"/>
    </location>
</feature>
<feature type="transmembrane region" description="Helical" evidence="5">
    <location>
        <begin position="100"/>
        <end position="124"/>
    </location>
</feature>
<proteinExistence type="predicted"/>
<feature type="transmembrane region" description="Helical" evidence="5">
    <location>
        <begin position="66"/>
        <end position="88"/>
    </location>
</feature>
<keyword evidence="3 5" id="KW-1133">Transmembrane helix</keyword>
<name>A0AAD1X689_EUPCR</name>
<evidence type="ECO:0000313" key="8">
    <source>
        <dbReference type="Proteomes" id="UP001295684"/>
    </source>
</evidence>
<comment type="subcellular location">
    <subcellularLocation>
        <location evidence="1">Membrane</location>
        <topology evidence="1">Multi-pass membrane protein</topology>
    </subcellularLocation>
</comment>
<protein>
    <recommendedName>
        <fullName evidence="6">Amino acid transporter transmembrane domain-containing protein</fullName>
    </recommendedName>
</protein>
<evidence type="ECO:0000256" key="4">
    <source>
        <dbReference type="ARBA" id="ARBA00023136"/>
    </source>
</evidence>
<dbReference type="InterPro" id="IPR013057">
    <property type="entry name" value="AA_transpt_TM"/>
</dbReference>
<feature type="transmembrane region" description="Helical" evidence="5">
    <location>
        <begin position="171"/>
        <end position="194"/>
    </location>
</feature>
<dbReference type="AlphaFoldDB" id="A0AAD1X689"/>